<dbReference type="Pfam" id="PF00535">
    <property type="entry name" value="Glycos_transf_2"/>
    <property type="match status" value="1"/>
</dbReference>
<dbReference type="GO" id="GO:0005794">
    <property type="term" value="C:Golgi apparatus"/>
    <property type="evidence" value="ECO:0007669"/>
    <property type="project" value="TreeGrafter"/>
</dbReference>
<organism evidence="3 4">
    <name type="scientific">Romanomermis culicivorax</name>
    <name type="common">Nematode worm</name>
    <dbReference type="NCBI Taxonomy" id="13658"/>
    <lineage>
        <taxon>Eukaryota</taxon>
        <taxon>Metazoa</taxon>
        <taxon>Ecdysozoa</taxon>
        <taxon>Nematoda</taxon>
        <taxon>Enoplea</taxon>
        <taxon>Dorylaimia</taxon>
        <taxon>Mermithida</taxon>
        <taxon>Mermithoidea</taxon>
        <taxon>Mermithidae</taxon>
        <taxon>Romanomermis</taxon>
    </lineage>
</organism>
<dbReference type="SUPFAM" id="SSF53448">
    <property type="entry name" value="Nucleotide-diphospho-sugar transferases"/>
    <property type="match status" value="1"/>
</dbReference>
<proteinExistence type="predicted"/>
<name>A0A915JN88_ROMCU</name>
<evidence type="ECO:0000256" key="1">
    <source>
        <dbReference type="ARBA" id="ARBA00023157"/>
    </source>
</evidence>
<dbReference type="PANTHER" id="PTHR11675">
    <property type="entry name" value="N-ACETYLGALACTOSAMINYLTRANSFERASE"/>
    <property type="match status" value="1"/>
</dbReference>
<keyword evidence="1" id="KW-1015">Disulfide bond</keyword>
<evidence type="ECO:0000313" key="4">
    <source>
        <dbReference type="WBParaSite" id="nRc.2.0.1.t27665-RA"/>
    </source>
</evidence>
<dbReference type="InterPro" id="IPR001173">
    <property type="entry name" value="Glyco_trans_2-like"/>
</dbReference>
<dbReference type="AlphaFoldDB" id="A0A915JN88"/>
<accession>A0A915JN88</accession>
<evidence type="ECO:0000259" key="2">
    <source>
        <dbReference type="Pfam" id="PF00535"/>
    </source>
</evidence>
<sequence>PGEEFPDQSLKSLECTEHELFPFGKRNLAVGLLNKISRKRELTIESLNNIFSKISLDRDLTFGDGFSIYEFNETASRSIGTTYAKLLDQIILIDDCSDSDLLGKQLSQVEKLSVMRNLKREGLIRSRIIGAKKSKSDVLVFLDSHSECNVNWIEPLLQRLMTWPCWPSDISGLKFKEPKAIVCPVIDIIDAQNFQYVQTDENLKGVCQKFSMLFKSGEREGQGKT</sequence>
<dbReference type="PANTHER" id="PTHR11675:SF119">
    <property type="entry name" value="POLYPEPTIDE N-ACETYLGALACTOSAMINYLTRANSFERASE 2"/>
    <property type="match status" value="1"/>
</dbReference>
<reference evidence="4" key="1">
    <citation type="submission" date="2022-11" db="UniProtKB">
        <authorList>
            <consortium name="WormBaseParasite"/>
        </authorList>
    </citation>
    <scope>IDENTIFICATION</scope>
</reference>
<keyword evidence="3" id="KW-1185">Reference proteome</keyword>
<dbReference type="GO" id="GO:0006493">
    <property type="term" value="P:protein O-linked glycosylation"/>
    <property type="evidence" value="ECO:0007669"/>
    <property type="project" value="TreeGrafter"/>
</dbReference>
<dbReference type="GO" id="GO:0004653">
    <property type="term" value="F:polypeptide N-acetylgalactosaminyltransferase activity"/>
    <property type="evidence" value="ECO:0007669"/>
    <property type="project" value="TreeGrafter"/>
</dbReference>
<dbReference type="InterPro" id="IPR029044">
    <property type="entry name" value="Nucleotide-diphossugar_trans"/>
</dbReference>
<dbReference type="WBParaSite" id="nRc.2.0.1.t27665-RA">
    <property type="protein sequence ID" value="nRc.2.0.1.t27665-RA"/>
    <property type="gene ID" value="nRc.2.0.1.g27665"/>
</dbReference>
<dbReference type="Proteomes" id="UP000887565">
    <property type="component" value="Unplaced"/>
</dbReference>
<evidence type="ECO:0000313" key="3">
    <source>
        <dbReference type="Proteomes" id="UP000887565"/>
    </source>
</evidence>
<protein>
    <submittedName>
        <fullName evidence="4">Glycosyltransferase 2-like domain-containing protein</fullName>
    </submittedName>
</protein>
<dbReference type="Gene3D" id="3.90.550.10">
    <property type="entry name" value="Spore Coat Polysaccharide Biosynthesis Protein SpsA, Chain A"/>
    <property type="match status" value="1"/>
</dbReference>
<feature type="domain" description="Glycosyltransferase 2-like" evidence="2">
    <location>
        <begin position="72"/>
        <end position="160"/>
    </location>
</feature>